<keyword evidence="3" id="KW-1185">Reference proteome</keyword>
<dbReference type="Pfam" id="PF18588">
    <property type="entry name" value="WcbI"/>
    <property type="match status" value="1"/>
</dbReference>
<organism evidence="2 3">
    <name type="scientific">Nocardioides aurantiacus</name>
    <dbReference type="NCBI Taxonomy" id="86796"/>
    <lineage>
        <taxon>Bacteria</taxon>
        <taxon>Bacillati</taxon>
        <taxon>Actinomycetota</taxon>
        <taxon>Actinomycetes</taxon>
        <taxon>Propionibacteriales</taxon>
        <taxon>Nocardioidaceae</taxon>
        <taxon>Nocardioides</taxon>
    </lineage>
</organism>
<sequence length="322" mass="34312">MTTTWPDASPPLVRRPAAEEEHYRDFLTGPGDERRPVLVVTGNCQAESLRLLLDGDDVRTVRLPPLHDVRPHEVEPLHRWLARTDLLVAQPVRADYRGLPLGTEQQVARLPGTAVVAPVPIVRYAGLHPWHLVMHPPGLADPEPPVVAYHDVRLVAEAAWRRAGGTAPQPGPTAPARVLAVAAASVAELARREAAAGAVPVSDLLEHPAGDTVRTVNHPGNRLLEPVAARVRTALGLEPRATTVTRPLLTSVVAPLEPAVVAAHGLADEPRPDWRVGGTPVTAAAVATAQLAWYAARPDVLDLALARSAEVRALLGLPGPDD</sequence>
<gene>
    <name evidence="2" type="ORF">EDD33_1664</name>
</gene>
<dbReference type="AlphaFoldDB" id="A0A3N2CTP1"/>
<accession>A0A3N2CTP1</accession>
<dbReference type="InterPro" id="IPR041307">
    <property type="entry name" value="WcbI"/>
</dbReference>
<comment type="caution">
    <text evidence="2">The sequence shown here is derived from an EMBL/GenBank/DDBJ whole genome shotgun (WGS) entry which is preliminary data.</text>
</comment>
<dbReference type="Proteomes" id="UP000281738">
    <property type="component" value="Unassembled WGS sequence"/>
</dbReference>
<reference evidence="2 3" key="1">
    <citation type="submission" date="2018-11" db="EMBL/GenBank/DDBJ databases">
        <title>Sequencing the genomes of 1000 actinobacteria strains.</title>
        <authorList>
            <person name="Klenk H.-P."/>
        </authorList>
    </citation>
    <scope>NUCLEOTIDE SEQUENCE [LARGE SCALE GENOMIC DNA]</scope>
    <source>
        <strain evidence="2 3">DSM 12652</strain>
    </source>
</reference>
<dbReference type="Gene3D" id="3.40.50.12080">
    <property type="match status" value="1"/>
</dbReference>
<evidence type="ECO:0000313" key="3">
    <source>
        <dbReference type="Proteomes" id="UP000281738"/>
    </source>
</evidence>
<proteinExistence type="predicted"/>
<evidence type="ECO:0000259" key="1">
    <source>
        <dbReference type="Pfam" id="PF18588"/>
    </source>
</evidence>
<dbReference type="OrthoDB" id="3283619at2"/>
<feature type="domain" description="Polysaccharide biosynthesis enzyme WcbI" evidence="1">
    <location>
        <begin position="38"/>
        <end position="239"/>
    </location>
</feature>
<name>A0A3N2CTP1_9ACTN</name>
<dbReference type="EMBL" id="RKHO01000001">
    <property type="protein sequence ID" value="ROR90816.1"/>
    <property type="molecule type" value="Genomic_DNA"/>
</dbReference>
<dbReference type="RefSeq" id="WP_123389983.1">
    <property type="nucleotide sequence ID" value="NZ_RKHO01000001.1"/>
</dbReference>
<evidence type="ECO:0000313" key="2">
    <source>
        <dbReference type="EMBL" id="ROR90816.1"/>
    </source>
</evidence>
<protein>
    <recommendedName>
        <fullName evidence="1">Polysaccharide biosynthesis enzyme WcbI domain-containing protein</fullName>
    </recommendedName>
</protein>